<dbReference type="Gene3D" id="1.10.10.10">
    <property type="entry name" value="Winged helix-like DNA-binding domain superfamily/Winged helix DNA-binding domain"/>
    <property type="match status" value="1"/>
</dbReference>
<name>A0ABT5YWE3_9ACTN</name>
<dbReference type="PANTHER" id="PTHR30346">
    <property type="entry name" value="TRANSCRIPTIONAL DUAL REGULATOR HCAR-RELATED"/>
    <property type="match status" value="1"/>
</dbReference>
<dbReference type="CDD" id="cd05466">
    <property type="entry name" value="PBP2_LTTR_substrate"/>
    <property type="match status" value="1"/>
</dbReference>
<sequence>MQLHQLQYFAAVAQTRHFTQAAARVHVAQPSLSQQIRALERELGAELFHRARGHITLTDAGEALLPLAQRILADAETARREVQEVAQLRRGRVRLGATPSLCASLVPDVLRDFHDRYPGVDLVVHEDGSQDLVRVLAAGELDLALIITPLPGQAPALAATELLREELVVVSSPSSPAPTRGRRIRIEDLRDQPLVMFRRGYDLREFTTSACRAAGFDPVFTVEGGEMDAVLGFVRAGLGLAVIPAMVAARSGLRVTAFAPPGLQRTIAVAHRKDVEPPRAARELRSVLGEHLRSAAREQTLPPSTRLLGGNP</sequence>
<organism evidence="6 7">
    <name type="scientific">Streptantibioticus ferralitis</name>
    <dbReference type="NCBI Taxonomy" id="236510"/>
    <lineage>
        <taxon>Bacteria</taxon>
        <taxon>Bacillati</taxon>
        <taxon>Actinomycetota</taxon>
        <taxon>Actinomycetes</taxon>
        <taxon>Kitasatosporales</taxon>
        <taxon>Streptomycetaceae</taxon>
        <taxon>Streptantibioticus</taxon>
    </lineage>
</organism>
<keyword evidence="3" id="KW-0238">DNA-binding</keyword>
<protein>
    <submittedName>
        <fullName evidence="6">LysR substrate-binding domain-containing protein</fullName>
    </submittedName>
</protein>
<dbReference type="SUPFAM" id="SSF53850">
    <property type="entry name" value="Periplasmic binding protein-like II"/>
    <property type="match status" value="1"/>
</dbReference>
<comment type="similarity">
    <text evidence="1">Belongs to the LysR transcriptional regulatory family.</text>
</comment>
<dbReference type="InterPro" id="IPR036390">
    <property type="entry name" value="WH_DNA-bd_sf"/>
</dbReference>
<dbReference type="Proteomes" id="UP001220022">
    <property type="component" value="Unassembled WGS sequence"/>
</dbReference>
<dbReference type="Pfam" id="PF00126">
    <property type="entry name" value="HTH_1"/>
    <property type="match status" value="1"/>
</dbReference>
<dbReference type="Pfam" id="PF03466">
    <property type="entry name" value="LysR_substrate"/>
    <property type="match status" value="1"/>
</dbReference>
<comment type="caution">
    <text evidence="6">The sequence shown here is derived from an EMBL/GenBank/DDBJ whole genome shotgun (WGS) entry which is preliminary data.</text>
</comment>
<dbReference type="EMBL" id="JARHTQ010000004">
    <property type="protein sequence ID" value="MDF2255793.1"/>
    <property type="molecule type" value="Genomic_DNA"/>
</dbReference>
<evidence type="ECO:0000256" key="2">
    <source>
        <dbReference type="ARBA" id="ARBA00023015"/>
    </source>
</evidence>
<keyword evidence="7" id="KW-1185">Reference proteome</keyword>
<dbReference type="SUPFAM" id="SSF46785">
    <property type="entry name" value="Winged helix' DNA-binding domain"/>
    <property type="match status" value="1"/>
</dbReference>
<evidence type="ECO:0000259" key="5">
    <source>
        <dbReference type="PROSITE" id="PS50931"/>
    </source>
</evidence>
<dbReference type="PANTHER" id="PTHR30346:SF29">
    <property type="entry name" value="LYSR SUBSTRATE-BINDING"/>
    <property type="match status" value="1"/>
</dbReference>
<dbReference type="PRINTS" id="PR00039">
    <property type="entry name" value="HTHLYSR"/>
</dbReference>
<evidence type="ECO:0000313" key="6">
    <source>
        <dbReference type="EMBL" id="MDF2255793.1"/>
    </source>
</evidence>
<evidence type="ECO:0000256" key="4">
    <source>
        <dbReference type="ARBA" id="ARBA00023163"/>
    </source>
</evidence>
<gene>
    <name evidence="6" type="ORF">P2L57_08660</name>
</gene>
<evidence type="ECO:0000313" key="7">
    <source>
        <dbReference type="Proteomes" id="UP001220022"/>
    </source>
</evidence>
<dbReference type="InterPro" id="IPR000847">
    <property type="entry name" value="LysR_HTH_N"/>
</dbReference>
<dbReference type="InterPro" id="IPR036388">
    <property type="entry name" value="WH-like_DNA-bd_sf"/>
</dbReference>
<proteinExistence type="inferred from homology"/>
<feature type="domain" description="HTH lysR-type" evidence="5">
    <location>
        <begin position="1"/>
        <end position="58"/>
    </location>
</feature>
<dbReference type="PROSITE" id="PS50931">
    <property type="entry name" value="HTH_LYSR"/>
    <property type="match status" value="1"/>
</dbReference>
<dbReference type="RefSeq" id="WP_275810894.1">
    <property type="nucleotide sequence ID" value="NZ_BAAANM010000019.1"/>
</dbReference>
<evidence type="ECO:0000256" key="3">
    <source>
        <dbReference type="ARBA" id="ARBA00023125"/>
    </source>
</evidence>
<dbReference type="Gene3D" id="3.40.190.290">
    <property type="match status" value="1"/>
</dbReference>
<evidence type="ECO:0000256" key="1">
    <source>
        <dbReference type="ARBA" id="ARBA00009437"/>
    </source>
</evidence>
<reference evidence="6 7" key="1">
    <citation type="submission" date="2023-03" db="EMBL/GenBank/DDBJ databases">
        <title>Draft genome sequence of type strain Streptomyces ferralitis JCM 14344.</title>
        <authorList>
            <person name="Klaysubun C."/>
            <person name="Duangmal K."/>
        </authorList>
    </citation>
    <scope>NUCLEOTIDE SEQUENCE [LARGE SCALE GENOMIC DNA]</scope>
    <source>
        <strain evidence="6 7">JCM 14344</strain>
    </source>
</reference>
<keyword evidence="2" id="KW-0805">Transcription regulation</keyword>
<keyword evidence="4" id="KW-0804">Transcription</keyword>
<accession>A0ABT5YWE3</accession>
<dbReference type="InterPro" id="IPR005119">
    <property type="entry name" value="LysR_subst-bd"/>
</dbReference>